<dbReference type="GO" id="GO:0006950">
    <property type="term" value="P:response to stress"/>
    <property type="evidence" value="ECO:0007669"/>
    <property type="project" value="TreeGrafter"/>
</dbReference>
<evidence type="ECO:0000259" key="1">
    <source>
        <dbReference type="PROSITE" id="PS50995"/>
    </source>
</evidence>
<dbReference type="GO" id="GO:0003700">
    <property type="term" value="F:DNA-binding transcription factor activity"/>
    <property type="evidence" value="ECO:0007669"/>
    <property type="project" value="InterPro"/>
</dbReference>
<dbReference type="PANTHER" id="PTHR33164:SF106">
    <property type="entry name" value="TRANSCRIPTIONAL REGULATORY PROTEIN"/>
    <property type="match status" value="1"/>
</dbReference>
<reference evidence="3" key="1">
    <citation type="journal article" date="2021" name="Int. J. Syst. Evol. Microbiol.">
        <title>Actinocatenispora comari sp. nov., an endophytic actinomycete isolated from aerial parts of Comarum salesowianum.</title>
        <authorList>
            <person name="Oyunbileg N."/>
            <person name="Iizaka Y."/>
            <person name="Hamada M."/>
            <person name="Davaapurev B.O."/>
            <person name="Fukumoto A."/>
            <person name="Tsetseg B."/>
            <person name="Kato F."/>
            <person name="Tamura T."/>
            <person name="Batkhuu J."/>
            <person name="Anzai Y."/>
        </authorList>
    </citation>
    <scope>NUCLEOTIDE SEQUENCE [LARGE SCALE GENOMIC DNA]</scope>
    <source>
        <strain evidence="3">NUM-2625</strain>
    </source>
</reference>
<dbReference type="InterPro" id="IPR039422">
    <property type="entry name" value="MarR/SlyA-like"/>
</dbReference>
<comment type="caution">
    <text evidence="2">The sequence shown here is derived from an EMBL/GenBank/DDBJ whole genome shotgun (WGS) entry which is preliminary data.</text>
</comment>
<dbReference type="RefSeq" id="WP_207125598.1">
    <property type="nucleotide sequence ID" value="NZ_BOPO01000053.1"/>
</dbReference>
<dbReference type="SMART" id="SM00347">
    <property type="entry name" value="HTH_MARR"/>
    <property type="match status" value="1"/>
</dbReference>
<dbReference type="SUPFAM" id="SSF46785">
    <property type="entry name" value="Winged helix' DNA-binding domain"/>
    <property type="match status" value="1"/>
</dbReference>
<dbReference type="PANTHER" id="PTHR33164">
    <property type="entry name" value="TRANSCRIPTIONAL REGULATOR, MARR FAMILY"/>
    <property type="match status" value="1"/>
</dbReference>
<dbReference type="AlphaFoldDB" id="A0A8J4ADX3"/>
<keyword evidence="3" id="KW-1185">Reference proteome</keyword>
<dbReference type="InterPro" id="IPR036390">
    <property type="entry name" value="WH_DNA-bd_sf"/>
</dbReference>
<dbReference type="Proteomes" id="UP000614996">
    <property type="component" value="Unassembled WGS sequence"/>
</dbReference>
<accession>A0A8J4ADX3</accession>
<dbReference type="EMBL" id="BOPO01000053">
    <property type="protein sequence ID" value="GIL27882.1"/>
    <property type="molecule type" value="Genomic_DNA"/>
</dbReference>
<dbReference type="PROSITE" id="PS50995">
    <property type="entry name" value="HTH_MARR_2"/>
    <property type="match status" value="1"/>
</dbReference>
<name>A0A8J4ADX3_9ACTN</name>
<organism evidence="2 3">
    <name type="scientific">Actinocatenispora comari</name>
    <dbReference type="NCBI Taxonomy" id="2807577"/>
    <lineage>
        <taxon>Bacteria</taxon>
        <taxon>Bacillati</taxon>
        <taxon>Actinomycetota</taxon>
        <taxon>Actinomycetes</taxon>
        <taxon>Micromonosporales</taxon>
        <taxon>Micromonosporaceae</taxon>
        <taxon>Actinocatenispora</taxon>
    </lineage>
</organism>
<evidence type="ECO:0000313" key="2">
    <source>
        <dbReference type="EMBL" id="GIL27882.1"/>
    </source>
</evidence>
<dbReference type="InterPro" id="IPR036388">
    <property type="entry name" value="WH-like_DNA-bd_sf"/>
</dbReference>
<evidence type="ECO:0000313" key="3">
    <source>
        <dbReference type="Proteomes" id="UP000614996"/>
    </source>
</evidence>
<feature type="domain" description="HTH marR-type" evidence="1">
    <location>
        <begin position="1"/>
        <end position="144"/>
    </location>
</feature>
<dbReference type="InterPro" id="IPR000835">
    <property type="entry name" value="HTH_MarR-typ"/>
</dbReference>
<gene>
    <name evidence="2" type="ORF">NUM_31360</name>
</gene>
<proteinExistence type="predicted"/>
<sequence>MSGAARAAQVAALSEQARVAASRGVLFHAAVASAVGINVTDVTCLGLLDKNGPMSAGRLAEAVGLSRGGAITAAIDRLERAGFVRRRRADDDRRQVLVELRPDGSYQRLTATFAALGDAYRELIESYSDRQLAVLLDFTEKANAILDDQTRRLRG</sequence>
<protein>
    <submittedName>
        <fullName evidence="2">MarR family transcriptional regulator</fullName>
    </submittedName>
</protein>
<dbReference type="Gene3D" id="1.10.10.10">
    <property type="entry name" value="Winged helix-like DNA-binding domain superfamily/Winged helix DNA-binding domain"/>
    <property type="match status" value="1"/>
</dbReference>
<dbReference type="Pfam" id="PF01047">
    <property type="entry name" value="MarR"/>
    <property type="match status" value="1"/>
</dbReference>